<dbReference type="SMART" id="SM00563">
    <property type="entry name" value="PlsC"/>
    <property type="match status" value="1"/>
</dbReference>
<keyword evidence="2" id="KW-0444">Lipid biosynthesis</keyword>
<gene>
    <name evidence="8" type="ORF">DW322_11700</name>
</gene>
<feature type="region of interest" description="Disordered" evidence="6">
    <location>
        <begin position="1"/>
        <end position="30"/>
    </location>
</feature>
<evidence type="ECO:0000256" key="2">
    <source>
        <dbReference type="ARBA" id="ARBA00022516"/>
    </source>
</evidence>
<evidence type="ECO:0000259" key="7">
    <source>
        <dbReference type="SMART" id="SM00563"/>
    </source>
</evidence>
<dbReference type="AlphaFoldDB" id="A0A6P2CEH1"/>
<evidence type="ECO:0000313" key="8">
    <source>
        <dbReference type="EMBL" id="TXG90762.1"/>
    </source>
</evidence>
<dbReference type="PANTHER" id="PTHR10434">
    <property type="entry name" value="1-ACYL-SN-GLYCEROL-3-PHOSPHATE ACYLTRANSFERASE"/>
    <property type="match status" value="1"/>
</dbReference>
<evidence type="ECO:0000256" key="6">
    <source>
        <dbReference type="SAM" id="MobiDB-lite"/>
    </source>
</evidence>
<dbReference type="Pfam" id="PF01553">
    <property type="entry name" value="Acyltransferase"/>
    <property type="match status" value="1"/>
</dbReference>
<evidence type="ECO:0000256" key="5">
    <source>
        <dbReference type="ARBA" id="ARBA00023315"/>
    </source>
</evidence>
<dbReference type="GO" id="GO:0006654">
    <property type="term" value="P:phosphatidic acid biosynthetic process"/>
    <property type="evidence" value="ECO:0007669"/>
    <property type="project" value="TreeGrafter"/>
</dbReference>
<reference evidence="8 9" key="1">
    <citation type="submission" date="2018-07" db="EMBL/GenBank/DDBJ databases">
        <title>Genome sequence of Rhodococcus rhodnii ATCC 35071 from Rhodnius prolixus.</title>
        <authorList>
            <person name="Patel V."/>
            <person name="Vogel K.J."/>
        </authorList>
    </citation>
    <scope>NUCLEOTIDE SEQUENCE [LARGE SCALE GENOMIC DNA]</scope>
    <source>
        <strain evidence="8 9">ATCC 35071</strain>
    </source>
</reference>
<evidence type="ECO:0000313" key="9">
    <source>
        <dbReference type="Proteomes" id="UP000471120"/>
    </source>
</evidence>
<feature type="domain" description="Phospholipid/glycerol acyltransferase" evidence="7">
    <location>
        <begin position="117"/>
        <end position="229"/>
    </location>
</feature>
<name>A0A6P2CEH1_9NOCA</name>
<accession>A0A6P2CEH1</accession>
<dbReference type="CDD" id="cd07989">
    <property type="entry name" value="LPLAT_AGPAT-like"/>
    <property type="match status" value="1"/>
</dbReference>
<dbReference type="InterPro" id="IPR002123">
    <property type="entry name" value="Plipid/glycerol_acylTrfase"/>
</dbReference>
<evidence type="ECO:0000256" key="4">
    <source>
        <dbReference type="ARBA" id="ARBA00023098"/>
    </source>
</evidence>
<feature type="compositionally biased region" description="Basic and acidic residues" evidence="6">
    <location>
        <begin position="1"/>
        <end position="11"/>
    </location>
</feature>
<dbReference type="PANTHER" id="PTHR10434:SF64">
    <property type="entry name" value="1-ACYL-SN-GLYCEROL-3-PHOSPHATE ACYLTRANSFERASE-RELATED"/>
    <property type="match status" value="1"/>
</dbReference>
<evidence type="ECO:0000256" key="3">
    <source>
        <dbReference type="ARBA" id="ARBA00022679"/>
    </source>
</evidence>
<proteinExistence type="predicted"/>
<dbReference type="EMBL" id="QRCM01000001">
    <property type="protein sequence ID" value="TXG90762.1"/>
    <property type="molecule type" value="Genomic_DNA"/>
</dbReference>
<dbReference type="SUPFAM" id="SSF69593">
    <property type="entry name" value="Glycerol-3-phosphate (1)-acyltransferase"/>
    <property type="match status" value="1"/>
</dbReference>
<comment type="caution">
    <text evidence="8">The sequence shown here is derived from an EMBL/GenBank/DDBJ whole genome shotgun (WGS) entry which is preliminary data.</text>
</comment>
<dbReference type="Proteomes" id="UP000471120">
    <property type="component" value="Unassembled WGS sequence"/>
</dbReference>
<keyword evidence="5 8" id="KW-0012">Acyltransferase</keyword>
<keyword evidence="4" id="KW-0443">Lipid metabolism</keyword>
<organism evidence="8 9">
    <name type="scientific">Rhodococcus rhodnii</name>
    <dbReference type="NCBI Taxonomy" id="38312"/>
    <lineage>
        <taxon>Bacteria</taxon>
        <taxon>Bacillati</taxon>
        <taxon>Actinomycetota</taxon>
        <taxon>Actinomycetes</taxon>
        <taxon>Mycobacteriales</taxon>
        <taxon>Nocardiaceae</taxon>
        <taxon>Rhodococcus</taxon>
    </lineage>
</organism>
<keyword evidence="3 8" id="KW-0808">Transferase</keyword>
<sequence length="315" mass="32781">MRRRGLRDGTRARGRRPALPGAAPGRRGRGAVVTEHAWAPASPCGLGCIPRERPATGVRAVRRTAAGAALLAAGPFALRRGGGPAGETQRRAARALLRALGVRLALSGEPAAVTGGALVVAHHTSWLDVVALAAVVPADFVARADLVSWPVLGALARAVDVVPVDRARLRSLPHAVDRVRDRLAQGRTVVVFPEGTTWCGRAHGRLRPAFFQAAVEADVPVVPLRLHYRRDDGPTTLAAFVGEDSIGSSVLRIAGARELTAVVETRPALYPARTGAGGRRDLAAAAERALLDARSPADVGGLAGPARTSEEVTAV</sequence>
<comment type="pathway">
    <text evidence="1">Lipid metabolism.</text>
</comment>
<dbReference type="GO" id="GO:0003841">
    <property type="term" value="F:1-acylglycerol-3-phosphate O-acyltransferase activity"/>
    <property type="evidence" value="ECO:0007669"/>
    <property type="project" value="TreeGrafter"/>
</dbReference>
<protein>
    <submittedName>
        <fullName evidence="8">1-acyl-sn-glycerol-3-phosphate acyltransferase</fullName>
    </submittedName>
</protein>
<evidence type="ECO:0000256" key="1">
    <source>
        <dbReference type="ARBA" id="ARBA00005189"/>
    </source>
</evidence>